<keyword evidence="4" id="KW-1185">Reference proteome</keyword>
<dbReference type="InterPro" id="IPR036866">
    <property type="entry name" value="RibonucZ/Hydroxyglut_hydro"/>
</dbReference>
<dbReference type="RefSeq" id="WP_371571099.1">
    <property type="nucleotide sequence ID" value="NZ_JASMRN010000010.1"/>
</dbReference>
<dbReference type="InterPro" id="IPR051682">
    <property type="entry name" value="Mito_Persulfide_Diox"/>
</dbReference>
<dbReference type="InterPro" id="IPR001279">
    <property type="entry name" value="Metallo-B-lactamas"/>
</dbReference>
<dbReference type="SUPFAM" id="SSF56281">
    <property type="entry name" value="Metallo-hydrolase/oxidoreductase"/>
    <property type="match status" value="1"/>
</dbReference>
<dbReference type="InterPro" id="IPR001763">
    <property type="entry name" value="Rhodanese-like_dom"/>
</dbReference>
<feature type="domain" description="Rhodanese" evidence="2">
    <location>
        <begin position="18"/>
        <end position="112"/>
    </location>
</feature>
<dbReference type="SUPFAM" id="SSF52821">
    <property type="entry name" value="Rhodanese/Cell cycle control phosphatase"/>
    <property type="match status" value="1"/>
</dbReference>
<accession>A0ABV4KER9</accession>
<dbReference type="Pfam" id="PF00753">
    <property type="entry name" value="Lactamase_B"/>
    <property type="match status" value="1"/>
</dbReference>
<dbReference type="SMART" id="SM00450">
    <property type="entry name" value="RHOD"/>
    <property type="match status" value="1"/>
</dbReference>
<keyword evidence="1" id="KW-0479">Metal-binding</keyword>
<dbReference type="InterPro" id="IPR036873">
    <property type="entry name" value="Rhodanese-like_dom_sf"/>
</dbReference>
<proteinExistence type="predicted"/>
<dbReference type="PANTHER" id="PTHR43084">
    <property type="entry name" value="PERSULFIDE DIOXYGENASE ETHE1"/>
    <property type="match status" value="1"/>
</dbReference>
<evidence type="ECO:0000313" key="4">
    <source>
        <dbReference type="Proteomes" id="UP001568894"/>
    </source>
</evidence>
<evidence type="ECO:0000313" key="3">
    <source>
        <dbReference type="EMBL" id="MEZ7516101.1"/>
    </source>
</evidence>
<dbReference type="PANTHER" id="PTHR43084:SF1">
    <property type="entry name" value="PERSULFIDE DIOXYGENASE ETHE1, MITOCHONDRIAL"/>
    <property type="match status" value="1"/>
</dbReference>
<evidence type="ECO:0000256" key="1">
    <source>
        <dbReference type="ARBA" id="ARBA00022723"/>
    </source>
</evidence>
<sequence>MALIKTIDTQKLSNWLKEGKKITILDIRPIAERNEWYIPNSIHINIYESLKSGNVQALDDVQIDNQIPVVTLCAGGNLSKFATEILASKGFDAYSLEGGMKAWNYAYDTAVLEFENFKIIQIRRVAKGCLSYIIGSGNKAIVIDASLDPSIYDTIAKTEGWKIDFVTDTHIHADYVSRTKDLANYSGAKHLMNSNASVSYSFTPLEDNELLKIGEIEIKVIHTPGHTWESTSYSIDNKVLLTGDTLFTDGIGRPDLKADEEEAIRKSTALYNSLQLINTFPDETLILPAHISQSIVIGQPIIAEKLKKLKKSIPALTFSVDNFVKSILSKLPVSPLNYLTIAEINKSGDIGDFIVADLEAGANRCAIK</sequence>
<dbReference type="EMBL" id="JASMRN010000010">
    <property type="protein sequence ID" value="MEZ7516101.1"/>
    <property type="molecule type" value="Genomic_DNA"/>
</dbReference>
<organism evidence="3 4">
    <name type="scientific">Flavobacterium frigidarium</name>
    <dbReference type="NCBI Taxonomy" id="99286"/>
    <lineage>
        <taxon>Bacteria</taxon>
        <taxon>Pseudomonadati</taxon>
        <taxon>Bacteroidota</taxon>
        <taxon>Flavobacteriia</taxon>
        <taxon>Flavobacteriales</taxon>
        <taxon>Flavobacteriaceae</taxon>
        <taxon>Flavobacterium</taxon>
    </lineage>
</organism>
<dbReference type="SMART" id="SM00849">
    <property type="entry name" value="Lactamase_B"/>
    <property type="match status" value="1"/>
</dbReference>
<name>A0ABV4KER9_9FLAO</name>
<reference evidence="3 4" key="1">
    <citation type="submission" date="2023-05" db="EMBL/GenBank/DDBJ databases">
        <title>Adaptations of aquatic viruses from atmosphere-close ecosystems of the Central Arctic Ocean.</title>
        <authorList>
            <person name="Rahlff J."/>
            <person name="Holmfeldt K."/>
        </authorList>
    </citation>
    <scope>NUCLEOTIDE SEQUENCE [LARGE SCALE GENOMIC DNA]</scope>
    <source>
        <strain evidence="3 4">Arc14</strain>
    </source>
</reference>
<protein>
    <submittedName>
        <fullName evidence="3">Rhodanese-like domain-containing protein</fullName>
    </submittedName>
</protein>
<dbReference type="Gene3D" id="3.40.250.10">
    <property type="entry name" value="Rhodanese-like domain"/>
    <property type="match status" value="1"/>
</dbReference>
<evidence type="ECO:0000259" key="2">
    <source>
        <dbReference type="PROSITE" id="PS50206"/>
    </source>
</evidence>
<comment type="caution">
    <text evidence="3">The sequence shown here is derived from an EMBL/GenBank/DDBJ whole genome shotgun (WGS) entry which is preliminary data.</text>
</comment>
<gene>
    <name evidence="3" type="ORF">QO192_12510</name>
</gene>
<dbReference type="InterPro" id="IPR044528">
    <property type="entry name" value="POD-like_MBL-fold"/>
</dbReference>
<dbReference type="Gene3D" id="3.60.15.10">
    <property type="entry name" value="Ribonuclease Z/Hydroxyacylglutathione hydrolase-like"/>
    <property type="match status" value="1"/>
</dbReference>
<dbReference type="Pfam" id="PF00581">
    <property type="entry name" value="Rhodanese"/>
    <property type="match status" value="1"/>
</dbReference>
<dbReference type="CDD" id="cd00158">
    <property type="entry name" value="RHOD"/>
    <property type="match status" value="1"/>
</dbReference>
<dbReference type="CDD" id="cd07724">
    <property type="entry name" value="POD-like_MBL-fold"/>
    <property type="match status" value="1"/>
</dbReference>
<dbReference type="PROSITE" id="PS50206">
    <property type="entry name" value="RHODANESE_3"/>
    <property type="match status" value="1"/>
</dbReference>
<dbReference type="Proteomes" id="UP001568894">
    <property type="component" value="Unassembled WGS sequence"/>
</dbReference>